<dbReference type="Proteomes" id="UP000593571">
    <property type="component" value="Unassembled WGS sequence"/>
</dbReference>
<keyword evidence="3" id="KW-1185">Reference proteome</keyword>
<gene>
    <name evidence="2" type="ORF">HJG63_011451</name>
</gene>
<reference evidence="2 3" key="1">
    <citation type="journal article" date="2020" name="Nature">
        <title>Six reference-quality genomes reveal evolution of bat adaptations.</title>
        <authorList>
            <person name="Jebb D."/>
            <person name="Huang Z."/>
            <person name="Pippel M."/>
            <person name="Hughes G.M."/>
            <person name="Lavrichenko K."/>
            <person name="Devanna P."/>
            <person name="Winkler S."/>
            <person name="Jermiin L.S."/>
            <person name="Skirmuntt E.C."/>
            <person name="Katzourakis A."/>
            <person name="Burkitt-Gray L."/>
            <person name="Ray D.A."/>
            <person name="Sullivan K.A.M."/>
            <person name="Roscito J.G."/>
            <person name="Kirilenko B.M."/>
            <person name="Davalos L.M."/>
            <person name="Corthals A.P."/>
            <person name="Power M.L."/>
            <person name="Jones G."/>
            <person name="Ransome R.D."/>
            <person name="Dechmann D.K.N."/>
            <person name="Locatelli A.G."/>
            <person name="Puechmaille S.J."/>
            <person name="Fedrigo O."/>
            <person name="Jarvis E.D."/>
            <person name="Hiller M."/>
            <person name="Vernes S.C."/>
            <person name="Myers E.W."/>
            <person name="Teeling E.C."/>
        </authorList>
    </citation>
    <scope>NUCLEOTIDE SEQUENCE [LARGE SCALE GENOMIC DNA]</scope>
    <source>
        <strain evidence="2">MRouAeg1</strain>
        <tissue evidence="2">Muscle</tissue>
    </source>
</reference>
<comment type="caution">
    <text evidence="2">The sequence shown here is derived from an EMBL/GenBank/DDBJ whole genome shotgun (WGS) entry which is preliminary data.</text>
</comment>
<accession>A0A7J8H2L1</accession>
<evidence type="ECO:0000256" key="1">
    <source>
        <dbReference type="SAM" id="MobiDB-lite"/>
    </source>
</evidence>
<organism evidence="2 3">
    <name type="scientific">Rousettus aegyptiacus</name>
    <name type="common">Egyptian fruit bat</name>
    <name type="synonym">Pteropus aegyptiacus</name>
    <dbReference type="NCBI Taxonomy" id="9407"/>
    <lineage>
        <taxon>Eukaryota</taxon>
        <taxon>Metazoa</taxon>
        <taxon>Chordata</taxon>
        <taxon>Craniata</taxon>
        <taxon>Vertebrata</taxon>
        <taxon>Euteleostomi</taxon>
        <taxon>Mammalia</taxon>
        <taxon>Eutheria</taxon>
        <taxon>Laurasiatheria</taxon>
        <taxon>Chiroptera</taxon>
        <taxon>Yinpterochiroptera</taxon>
        <taxon>Pteropodoidea</taxon>
        <taxon>Pteropodidae</taxon>
        <taxon>Rousettinae</taxon>
        <taxon>Rousettus</taxon>
    </lineage>
</organism>
<feature type="region of interest" description="Disordered" evidence="1">
    <location>
        <begin position="113"/>
        <end position="141"/>
    </location>
</feature>
<evidence type="ECO:0000313" key="2">
    <source>
        <dbReference type="EMBL" id="KAF6466175.1"/>
    </source>
</evidence>
<protein>
    <submittedName>
        <fullName evidence="2">Uncharacterized protein</fullName>
    </submittedName>
</protein>
<sequence>MRPSGFCERAGFPASEWGEQRVQARRAGRHPRPGAPLLLVSLLERDSSTNPGNAMVLLRGTPGCQPAQSWGDCTRAGCGAQTAAECPGATFPDSNAHSWTYTAPPSTYLAGTAGSAVRQVDESSPGGFARRAGTGQRSGPC</sequence>
<dbReference type="AlphaFoldDB" id="A0A7J8H2L1"/>
<proteinExistence type="predicted"/>
<name>A0A7J8H2L1_ROUAE</name>
<evidence type="ECO:0000313" key="3">
    <source>
        <dbReference type="Proteomes" id="UP000593571"/>
    </source>
</evidence>
<dbReference type="EMBL" id="JACASE010000005">
    <property type="protein sequence ID" value="KAF6466175.1"/>
    <property type="molecule type" value="Genomic_DNA"/>
</dbReference>